<dbReference type="GO" id="GO:0005524">
    <property type="term" value="F:ATP binding"/>
    <property type="evidence" value="ECO:0007669"/>
    <property type="project" value="InterPro"/>
</dbReference>
<dbReference type="SUPFAM" id="SSF56112">
    <property type="entry name" value="Protein kinase-like (PK-like)"/>
    <property type="match status" value="1"/>
</dbReference>
<name>A0A1V9ZDN2_9STRA</name>
<dbReference type="GO" id="GO:0005737">
    <property type="term" value="C:cytoplasm"/>
    <property type="evidence" value="ECO:0007669"/>
    <property type="project" value="TreeGrafter"/>
</dbReference>
<dbReference type="Proteomes" id="UP000243217">
    <property type="component" value="Unassembled WGS sequence"/>
</dbReference>
<dbReference type="Pfam" id="PF00069">
    <property type="entry name" value="Pkinase"/>
    <property type="match status" value="1"/>
</dbReference>
<dbReference type="PROSITE" id="PS50011">
    <property type="entry name" value="PROTEIN_KINASE_DOM"/>
    <property type="match status" value="1"/>
</dbReference>
<dbReference type="InterPro" id="IPR011009">
    <property type="entry name" value="Kinase-like_dom_sf"/>
</dbReference>
<dbReference type="AlphaFoldDB" id="A0A1V9ZDN2"/>
<comment type="caution">
    <text evidence="2">The sequence shown here is derived from an EMBL/GenBank/DDBJ whole genome shotgun (WGS) entry which is preliminary data.</text>
</comment>
<dbReference type="Gene3D" id="1.10.510.10">
    <property type="entry name" value="Transferase(Phosphotransferase) domain 1"/>
    <property type="match status" value="1"/>
</dbReference>
<evidence type="ECO:0000313" key="2">
    <source>
        <dbReference type="EMBL" id="OQR96115.1"/>
    </source>
</evidence>
<keyword evidence="3" id="KW-1185">Reference proteome</keyword>
<dbReference type="PANTHER" id="PTHR44167:SF18">
    <property type="entry name" value="PROTEIN KINASE DOMAIN-CONTAINING PROTEIN"/>
    <property type="match status" value="1"/>
</dbReference>
<dbReference type="OrthoDB" id="68483at2759"/>
<dbReference type="PANTHER" id="PTHR44167">
    <property type="entry name" value="OVARIAN-SPECIFIC SERINE/THREONINE-PROTEIN KINASE LOK-RELATED"/>
    <property type="match status" value="1"/>
</dbReference>
<dbReference type="SMART" id="SM00220">
    <property type="entry name" value="S_TKc"/>
    <property type="match status" value="1"/>
</dbReference>
<proteinExistence type="predicted"/>
<evidence type="ECO:0000313" key="3">
    <source>
        <dbReference type="Proteomes" id="UP000243217"/>
    </source>
</evidence>
<dbReference type="InterPro" id="IPR000719">
    <property type="entry name" value="Prot_kinase_dom"/>
</dbReference>
<evidence type="ECO:0000259" key="1">
    <source>
        <dbReference type="PROSITE" id="PS50011"/>
    </source>
</evidence>
<reference evidence="2 3" key="1">
    <citation type="journal article" date="2014" name="Genome Biol. Evol.">
        <title>The secreted proteins of Achlya hypogyna and Thraustotheca clavata identify the ancestral oomycete secretome and reveal gene acquisitions by horizontal gene transfer.</title>
        <authorList>
            <person name="Misner I."/>
            <person name="Blouin N."/>
            <person name="Leonard G."/>
            <person name="Richards T.A."/>
            <person name="Lane C.E."/>
        </authorList>
    </citation>
    <scope>NUCLEOTIDE SEQUENCE [LARGE SCALE GENOMIC DNA]</scope>
    <source>
        <strain evidence="2 3">ATCC 34112</strain>
    </source>
</reference>
<accession>A0A1V9ZDN2</accession>
<keyword evidence="2" id="KW-0418">Kinase</keyword>
<dbReference type="GO" id="GO:0005634">
    <property type="term" value="C:nucleus"/>
    <property type="evidence" value="ECO:0007669"/>
    <property type="project" value="TreeGrafter"/>
</dbReference>
<keyword evidence="2" id="KW-0808">Transferase</keyword>
<organism evidence="2 3">
    <name type="scientific">Thraustotheca clavata</name>
    <dbReference type="NCBI Taxonomy" id="74557"/>
    <lineage>
        <taxon>Eukaryota</taxon>
        <taxon>Sar</taxon>
        <taxon>Stramenopiles</taxon>
        <taxon>Oomycota</taxon>
        <taxon>Saprolegniomycetes</taxon>
        <taxon>Saprolegniales</taxon>
        <taxon>Achlyaceae</taxon>
        <taxon>Thraustotheca</taxon>
    </lineage>
</organism>
<dbReference type="EMBL" id="JNBS01001988">
    <property type="protein sequence ID" value="OQR96115.1"/>
    <property type="molecule type" value="Genomic_DNA"/>
</dbReference>
<dbReference type="GO" id="GO:0044773">
    <property type="term" value="P:mitotic DNA damage checkpoint signaling"/>
    <property type="evidence" value="ECO:0007669"/>
    <property type="project" value="TreeGrafter"/>
</dbReference>
<sequence>MLVAFASSSQKELSPNFTTIPLVIPAVPKGNRFIQTPQAHGVIQHLSFNWLRKQQFRDCWVDFNGYEWQWRSRIGHGIYEKKPKTIPIHPASRIEVALDSSYFIIYDGAKPYTFYSDNVAQWTLALTNAMTAQVLLQQYKIGISIGCGGSSSVYCLENNENDIVKLSKITQRQAALNEIELLEYLNAVFPAHSHLPSLLRAFETKEATIGLVFQKYNGGTLFDRMQTLAPLSTTNVRAREHSANLLIKTLLQVLKDLHGAGIVHLDIKPSNIMFAEPNSGLEELILIDFGIAQRMNQSDNIDSIGCGTPGHMAPELLSFKASPILSACDVFSAGVLLYTYLLGVAPFRGSTTEELIERMIQGRMCRPSNLWQLLSTEATEFLIGMLDRDPVNRLSIDQLLTHTWLN</sequence>
<dbReference type="InterPro" id="IPR008271">
    <property type="entry name" value="Ser/Thr_kinase_AS"/>
</dbReference>
<dbReference type="PROSITE" id="PS00108">
    <property type="entry name" value="PROTEIN_KINASE_ST"/>
    <property type="match status" value="1"/>
</dbReference>
<dbReference type="STRING" id="74557.A0A1V9ZDN2"/>
<feature type="domain" description="Protein kinase" evidence="1">
    <location>
        <begin position="139"/>
        <end position="405"/>
    </location>
</feature>
<dbReference type="GO" id="GO:0004674">
    <property type="term" value="F:protein serine/threonine kinase activity"/>
    <property type="evidence" value="ECO:0007669"/>
    <property type="project" value="TreeGrafter"/>
</dbReference>
<gene>
    <name evidence="2" type="ORF">THRCLA_07375</name>
</gene>
<protein>
    <submittedName>
        <fullName evidence="2">Kinase</fullName>
    </submittedName>
</protein>